<reference evidence="1 2" key="1">
    <citation type="submission" date="2014-02" db="EMBL/GenBank/DDBJ databases">
        <title>Draft genome sequence of Lysinibacillus odysseyi NBRC 100172.</title>
        <authorList>
            <person name="Zhang F."/>
            <person name="Wang G."/>
            <person name="Zhang L."/>
        </authorList>
    </citation>
    <scope>NUCLEOTIDE SEQUENCE [LARGE SCALE GENOMIC DNA]</scope>
    <source>
        <strain evidence="1 2">NBRC 100172</strain>
    </source>
</reference>
<dbReference type="AlphaFoldDB" id="A0A0A3IKQ5"/>
<organism evidence="1 2">
    <name type="scientific">Lysinibacillus odysseyi 34hs-1 = NBRC 100172</name>
    <dbReference type="NCBI Taxonomy" id="1220589"/>
    <lineage>
        <taxon>Bacteria</taxon>
        <taxon>Bacillati</taxon>
        <taxon>Bacillota</taxon>
        <taxon>Bacilli</taxon>
        <taxon>Bacillales</taxon>
        <taxon>Bacillaceae</taxon>
        <taxon>Lysinibacillus</taxon>
    </lineage>
</organism>
<proteinExistence type="predicted"/>
<gene>
    <name evidence="1" type="ORF">CD32_08725</name>
</gene>
<evidence type="ECO:0000313" key="2">
    <source>
        <dbReference type="Proteomes" id="UP000030437"/>
    </source>
</evidence>
<dbReference type="RefSeq" id="WP_036154054.1">
    <property type="nucleotide sequence ID" value="NZ_AVCX01000007.1"/>
</dbReference>
<dbReference type="Proteomes" id="UP000030437">
    <property type="component" value="Unassembled WGS sequence"/>
</dbReference>
<sequence>MMKYKLNKSVIDNQVFEEFEEQKGVTLFNHSANCCSIDDFLAIAYTLCPDIIEINGYIFIADLFDAEGEAALERIRRLEEQFNGDKIKIEQWVNSRSLGDFFIGSYTRSMKNDKIMDEFAKVLVYFWDKRVKELFPDKNIIIEIRDGIMGELGLSITMYEQM</sequence>
<dbReference type="EMBL" id="JPVP01000054">
    <property type="protein sequence ID" value="KGR85319.1"/>
    <property type="molecule type" value="Genomic_DNA"/>
</dbReference>
<accession>A0A0A3IKQ5</accession>
<dbReference type="eggNOG" id="ENOG502ZIHC">
    <property type="taxonomic scope" value="Bacteria"/>
</dbReference>
<comment type="caution">
    <text evidence="1">The sequence shown here is derived from an EMBL/GenBank/DDBJ whole genome shotgun (WGS) entry which is preliminary data.</text>
</comment>
<evidence type="ECO:0000313" key="1">
    <source>
        <dbReference type="EMBL" id="KGR85319.1"/>
    </source>
</evidence>
<protein>
    <submittedName>
        <fullName evidence="1">Uncharacterized protein</fullName>
    </submittedName>
</protein>
<keyword evidence="2" id="KW-1185">Reference proteome</keyword>
<name>A0A0A3IKQ5_9BACI</name>